<keyword evidence="3" id="KW-1185">Reference proteome</keyword>
<accession>A0A0D2U7K0</accession>
<dbReference type="EMBL" id="KE346362">
    <property type="protein sequence ID" value="KJE91086.1"/>
    <property type="molecule type" value="Genomic_DNA"/>
</dbReference>
<dbReference type="Proteomes" id="UP000008743">
    <property type="component" value="Unassembled WGS sequence"/>
</dbReference>
<gene>
    <name evidence="2" type="ORF">CAOG_002275</name>
</gene>
<evidence type="ECO:0000256" key="1">
    <source>
        <dbReference type="SAM" id="MobiDB-lite"/>
    </source>
</evidence>
<protein>
    <submittedName>
        <fullName evidence="2">Uncharacterized protein</fullName>
    </submittedName>
</protein>
<dbReference type="InParanoid" id="A0A0D2U7K0"/>
<reference evidence="3" key="1">
    <citation type="submission" date="2011-02" db="EMBL/GenBank/DDBJ databases">
        <title>The Genome Sequence of Capsaspora owczarzaki ATCC 30864.</title>
        <authorList>
            <person name="Russ C."/>
            <person name="Cuomo C."/>
            <person name="Burger G."/>
            <person name="Gray M.W."/>
            <person name="Holland P.W.H."/>
            <person name="King N."/>
            <person name="Lang F.B.F."/>
            <person name="Roger A.J."/>
            <person name="Ruiz-Trillo I."/>
            <person name="Young S.K."/>
            <person name="Zeng Q."/>
            <person name="Gargeya S."/>
            <person name="Alvarado L."/>
            <person name="Berlin A."/>
            <person name="Chapman S.B."/>
            <person name="Chen Z."/>
            <person name="Freedman E."/>
            <person name="Gellesch M."/>
            <person name="Goldberg J."/>
            <person name="Griggs A."/>
            <person name="Gujja S."/>
            <person name="Heilman E."/>
            <person name="Heiman D."/>
            <person name="Howarth C."/>
            <person name="Mehta T."/>
            <person name="Neiman D."/>
            <person name="Pearson M."/>
            <person name="Roberts A."/>
            <person name="Saif S."/>
            <person name="Shea T."/>
            <person name="Shenoy N."/>
            <person name="Sisk P."/>
            <person name="Stolte C."/>
            <person name="Sykes S."/>
            <person name="White J."/>
            <person name="Yandava C."/>
            <person name="Haas B."/>
            <person name="Nusbaum C."/>
            <person name="Birren B."/>
        </authorList>
    </citation>
    <scope>NUCLEOTIDE SEQUENCE</scope>
    <source>
        <strain evidence="3">ATCC 30864</strain>
    </source>
</reference>
<dbReference type="InterPro" id="IPR027417">
    <property type="entry name" value="P-loop_NTPase"/>
</dbReference>
<dbReference type="SUPFAM" id="SSF52540">
    <property type="entry name" value="P-loop containing nucleoside triphosphate hydrolases"/>
    <property type="match status" value="1"/>
</dbReference>
<organism evidence="2 3">
    <name type="scientific">Capsaspora owczarzaki (strain ATCC 30864)</name>
    <dbReference type="NCBI Taxonomy" id="595528"/>
    <lineage>
        <taxon>Eukaryota</taxon>
        <taxon>Filasterea</taxon>
        <taxon>Capsaspora</taxon>
    </lineage>
</organism>
<dbReference type="Gene3D" id="3.40.50.300">
    <property type="entry name" value="P-loop containing nucleotide triphosphate hydrolases"/>
    <property type="match status" value="1"/>
</dbReference>
<feature type="region of interest" description="Disordered" evidence="1">
    <location>
        <begin position="91"/>
        <end position="129"/>
    </location>
</feature>
<feature type="region of interest" description="Disordered" evidence="1">
    <location>
        <begin position="318"/>
        <end position="337"/>
    </location>
</feature>
<name>A0A0D2U7K0_CAPO3</name>
<dbReference type="AlphaFoldDB" id="A0A0D2U7K0"/>
<evidence type="ECO:0000313" key="2">
    <source>
        <dbReference type="EMBL" id="KJE91086.1"/>
    </source>
</evidence>
<evidence type="ECO:0000313" key="3">
    <source>
        <dbReference type="Proteomes" id="UP000008743"/>
    </source>
</evidence>
<feature type="compositionally biased region" description="Low complexity" evidence="1">
    <location>
        <begin position="91"/>
        <end position="106"/>
    </location>
</feature>
<proteinExistence type="predicted"/>
<sequence>MDPSMNGANAFAMQHEFQLRYQEQIRQQVYGQQQHQMDNPAAAASSSFLRDFIAADASEQLDATLVSMLWNAPAPPSIAPQQLDFTTDAAATPIPAQPPQASSTGSGRRRRGSAEHAQAQQQPAVQSSYTVPEMRGKDIVYNPDLHLWCSETFEIDCSAGYKLPLIILDIVAWVSANSMRIRLRNVPMEDIRTARYSPGDEWSKFPSDGTMGYIVPEKAFALFHANQRGKGITLFHSGNNKNPTIKLLHDRTDRPAYVRYSASFREPDIGFCMEHYYELFDCSTPGPKDTYIWIKMSSAPKKRKLRVLPVGGASPVAPPAPAAAPAPGPGAAKIRGGKRKLDATTQLLSSVLQGVDIEAAGGDSAVPSLHDIASSLPAQACEDLRQFFQPDMLNNSGVFGRVANAPDIVSHAAENTFATRVVNIYGQSGAGKSSMALLYESLYADKYSFIRTISGENIEHELRELKKSLRLSEMVHDNILKATLARFPGWLMIVDDLHQNDVLRLFSTISPTGGHVIVLSSQELDLSQLPQDMTASHSDTVSTDSGDVPVQTVAGFVVAQHEITSSNADMLHRLSGIERDHEGALALASCPTCASHSHALTLSQAAIVISKNYQHLPLPFHAYHNDLHLTGATVSAAPKRVATDSHNVETGLSSSSTCSTAGHDTLDSAAANGMVLEAKKRCQSLGHCRASAEEAL</sequence>
<feature type="compositionally biased region" description="Low complexity" evidence="1">
    <location>
        <begin position="117"/>
        <end position="126"/>
    </location>
</feature>
<feature type="compositionally biased region" description="Pro residues" evidence="1">
    <location>
        <begin position="318"/>
        <end position="328"/>
    </location>
</feature>